<dbReference type="RefSeq" id="WP_011389006.1">
    <property type="nucleotide sequence ID" value="NC_007643.1"/>
</dbReference>
<name>Q2RUZ3_RHORT</name>
<dbReference type="AlphaFoldDB" id="Q2RUZ3"/>
<keyword evidence="3" id="KW-1185">Reference proteome</keyword>
<sequence>MRRRSVLWVAAPVVCAGIGLLAGQDRAARPQGGGLFPVPGLHQADVGKVLGGDQPPFGSADALRTIAAVGYGLCEDRARMIEPALRRFGITPRTLALQASLRPGSALHGLATTPASPAAAVPGGSEELEKCRDGDHYKHPPGRPDRRRRVARQEEYPV</sequence>
<dbReference type="EMBL" id="CP000230">
    <property type="protein sequence ID" value="ABC22052.1"/>
    <property type="molecule type" value="Genomic_DNA"/>
</dbReference>
<accession>Q2RUZ3</accession>
<dbReference type="KEGG" id="rru:Rru_A1251"/>
<feature type="compositionally biased region" description="Low complexity" evidence="1">
    <location>
        <begin position="111"/>
        <end position="125"/>
    </location>
</feature>
<organism evidence="2 3">
    <name type="scientific">Rhodospirillum rubrum (strain ATCC 11170 / ATH 1.1.1 / DSM 467 / LMG 4362 / NCIMB 8255 / S1)</name>
    <dbReference type="NCBI Taxonomy" id="269796"/>
    <lineage>
        <taxon>Bacteria</taxon>
        <taxon>Pseudomonadati</taxon>
        <taxon>Pseudomonadota</taxon>
        <taxon>Alphaproteobacteria</taxon>
        <taxon>Rhodospirillales</taxon>
        <taxon>Rhodospirillaceae</taxon>
        <taxon>Rhodospirillum</taxon>
    </lineage>
</organism>
<proteinExistence type="predicted"/>
<feature type="region of interest" description="Disordered" evidence="1">
    <location>
        <begin position="108"/>
        <end position="158"/>
    </location>
</feature>
<evidence type="ECO:0000313" key="2">
    <source>
        <dbReference type="EMBL" id="ABC22052.1"/>
    </source>
</evidence>
<evidence type="ECO:0000256" key="1">
    <source>
        <dbReference type="SAM" id="MobiDB-lite"/>
    </source>
</evidence>
<reference evidence="2 3" key="1">
    <citation type="journal article" date="2011" name="Stand. Genomic Sci.">
        <title>Complete genome sequence of Rhodospirillum rubrum type strain (S1).</title>
        <authorList>
            <person name="Munk A.C."/>
            <person name="Copeland A."/>
            <person name="Lucas S."/>
            <person name="Lapidus A."/>
            <person name="Del Rio T.G."/>
            <person name="Barry K."/>
            <person name="Detter J.C."/>
            <person name="Hammon N."/>
            <person name="Israni S."/>
            <person name="Pitluck S."/>
            <person name="Brettin T."/>
            <person name="Bruce D."/>
            <person name="Han C."/>
            <person name="Tapia R."/>
            <person name="Gilna P."/>
            <person name="Schmutz J."/>
            <person name="Larimer F."/>
            <person name="Land M."/>
            <person name="Kyrpides N.C."/>
            <person name="Mavromatis K."/>
            <person name="Richardson P."/>
            <person name="Rohde M."/>
            <person name="Goker M."/>
            <person name="Klenk H.P."/>
            <person name="Zhang Y."/>
            <person name="Roberts G.P."/>
            <person name="Reslewic S."/>
            <person name="Schwartz D.C."/>
        </authorList>
    </citation>
    <scope>NUCLEOTIDE SEQUENCE [LARGE SCALE GENOMIC DNA]</scope>
    <source>
        <strain evidence="3">ATCC 11170 / ATH 1.1.1 / DSM 467 / LMG 4362 / NCIMB 8255 / S1</strain>
    </source>
</reference>
<dbReference type="HOGENOM" id="CLU_1711868_0_0_5"/>
<gene>
    <name evidence="2" type="ordered locus">Rru_A1251</name>
</gene>
<dbReference type="EnsemblBacteria" id="ABC22052">
    <property type="protein sequence ID" value="ABC22052"/>
    <property type="gene ID" value="Rru_A1251"/>
</dbReference>
<dbReference type="PATRIC" id="fig|269796.9.peg.1316"/>
<dbReference type="Proteomes" id="UP000001929">
    <property type="component" value="Chromosome"/>
</dbReference>
<evidence type="ECO:0000313" key="3">
    <source>
        <dbReference type="Proteomes" id="UP000001929"/>
    </source>
</evidence>
<feature type="compositionally biased region" description="Basic and acidic residues" evidence="1">
    <location>
        <begin position="127"/>
        <end position="144"/>
    </location>
</feature>
<protein>
    <submittedName>
        <fullName evidence="2">Uncharacterized protein</fullName>
    </submittedName>
</protein>